<keyword evidence="3" id="KW-1185">Reference proteome</keyword>
<protein>
    <recommendedName>
        <fullName evidence="1">Signal transduction histidine kinase internal region domain-containing protein</fullName>
    </recommendedName>
</protein>
<dbReference type="InterPro" id="IPR010559">
    <property type="entry name" value="Sig_transdc_His_kin_internal"/>
</dbReference>
<evidence type="ECO:0000259" key="1">
    <source>
        <dbReference type="Pfam" id="PF06580"/>
    </source>
</evidence>
<dbReference type="Proteomes" id="UP000598271">
    <property type="component" value="Unassembled WGS sequence"/>
</dbReference>
<proteinExistence type="predicted"/>
<dbReference type="GO" id="GO:0000155">
    <property type="term" value="F:phosphorelay sensor kinase activity"/>
    <property type="evidence" value="ECO:0007669"/>
    <property type="project" value="InterPro"/>
</dbReference>
<evidence type="ECO:0000313" key="3">
    <source>
        <dbReference type="Proteomes" id="UP000598271"/>
    </source>
</evidence>
<dbReference type="PANTHER" id="PTHR34220">
    <property type="entry name" value="SENSOR HISTIDINE KINASE YPDA"/>
    <property type="match status" value="1"/>
</dbReference>
<name>A0A8J3DCI0_9BACT</name>
<accession>A0A8J3DCI0</accession>
<dbReference type="Pfam" id="PF06580">
    <property type="entry name" value="His_kinase"/>
    <property type="match status" value="1"/>
</dbReference>
<dbReference type="AlphaFoldDB" id="A0A8J3DCI0"/>
<dbReference type="InterPro" id="IPR050640">
    <property type="entry name" value="Bact_2-comp_sensor_kinase"/>
</dbReference>
<feature type="domain" description="Signal transduction histidine kinase internal region" evidence="1">
    <location>
        <begin position="13"/>
        <end position="90"/>
    </location>
</feature>
<reference evidence="2 3" key="1">
    <citation type="journal article" date="2014" name="Int. J. Syst. Evol. Microbiol.">
        <title>Complete genome sequence of Corynebacterium casei LMG S-19264T (=DSM 44701T), isolated from a smear-ripened cheese.</title>
        <authorList>
            <consortium name="US DOE Joint Genome Institute (JGI-PGF)"/>
            <person name="Walter F."/>
            <person name="Albersmeier A."/>
            <person name="Kalinowski J."/>
            <person name="Ruckert C."/>
        </authorList>
    </citation>
    <scope>NUCLEOTIDE SEQUENCE [LARGE SCALE GENOMIC DNA]</scope>
    <source>
        <strain evidence="2 3">KCTC 12866</strain>
    </source>
</reference>
<gene>
    <name evidence="2" type="ORF">GCM10007390_33290</name>
</gene>
<comment type="caution">
    <text evidence="2">The sequence shown here is derived from an EMBL/GenBank/DDBJ whole genome shotgun (WGS) entry which is preliminary data.</text>
</comment>
<dbReference type="PANTHER" id="PTHR34220:SF7">
    <property type="entry name" value="SENSOR HISTIDINE KINASE YPDA"/>
    <property type="match status" value="1"/>
</dbReference>
<dbReference type="EMBL" id="BMXF01000003">
    <property type="protein sequence ID" value="GHB76670.1"/>
    <property type="molecule type" value="Genomic_DNA"/>
</dbReference>
<dbReference type="RefSeq" id="WP_189565648.1">
    <property type="nucleotide sequence ID" value="NZ_BMXF01000003.1"/>
</dbReference>
<evidence type="ECO:0000313" key="2">
    <source>
        <dbReference type="EMBL" id="GHB76670.1"/>
    </source>
</evidence>
<organism evidence="2 3">
    <name type="scientific">Persicitalea jodogahamensis</name>
    <dbReference type="NCBI Taxonomy" id="402147"/>
    <lineage>
        <taxon>Bacteria</taxon>
        <taxon>Pseudomonadati</taxon>
        <taxon>Bacteroidota</taxon>
        <taxon>Cytophagia</taxon>
        <taxon>Cytophagales</taxon>
        <taxon>Spirosomataceae</taxon>
        <taxon>Persicitalea</taxon>
    </lineage>
</organism>
<sequence length="220" mass="25085">MIIDLDLQMAQLEVKLLRAQFNSHFLFNNLNAINYCILQNDNQKASSYLTLFSRFLRRIAGHSQRDFVKLTDEIETLHQYVQIEKLRFARAIQLVVTVEPGIETDGVLVPSLILHSHIENMIWHNLDARADRGVLTLAVQKKSGKIHILLETNGASSETTDLRAKPGARESKLELTVKRLQLLNERHGTDLELRMTKKDAFRKIIGVDLSFSPFASQTLP</sequence>
<dbReference type="GO" id="GO:0016020">
    <property type="term" value="C:membrane"/>
    <property type="evidence" value="ECO:0007669"/>
    <property type="project" value="InterPro"/>
</dbReference>